<dbReference type="InterPro" id="IPR029063">
    <property type="entry name" value="SAM-dependent_MTases_sf"/>
</dbReference>
<sequence>MQAVLPLKTERTLAELNELRRQTAKEVTARAQLEFQKRQSDAPTIELQRAWFRSMRNVLEEVDTAVRCIPTRTPWYFLDIGCCPGGFSSYILNKNLFATGMGISLPVESGGHSFLLEDELHPRLDLHMADLTYYQLGPYPIADTRLQPLPFSDHQFDMVLLDGHPLRTAPESQGGGRKRMSDRLLVAQLVICLKAVAASGTLVIKLSKPERVVTAKIMYMMWILAADVATWKPVCMHATRDTFYFIAKGVGLGRGKALWAQWLWELQALWVQLTWGGSQGKGRTLEEEDFDFVVSTQEMRKYFGERLGALSRPIWEVQKQSMEGWKKAAADGF</sequence>
<dbReference type="STRING" id="39966.A0A369KB02"/>
<dbReference type="Pfam" id="PF01728">
    <property type="entry name" value="FtsJ"/>
    <property type="match status" value="1"/>
</dbReference>
<dbReference type="Proteomes" id="UP000076154">
    <property type="component" value="Unassembled WGS sequence"/>
</dbReference>
<evidence type="ECO:0000259" key="1">
    <source>
        <dbReference type="Pfam" id="PF01728"/>
    </source>
</evidence>
<dbReference type="GO" id="GO:0008168">
    <property type="term" value="F:methyltransferase activity"/>
    <property type="evidence" value="ECO:0007669"/>
    <property type="project" value="InterPro"/>
</dbReference>
<accession>A0A369KB02</accession>
<dbReference type="Gene3D" id="3.40.50.12760">
    <property type="match status" value="1"/>
</dbReference>
<dbReference type="EMBL" id="LUEZ02000009">
    <property type="protein sequence ID" value="RDB29835.1"/>
    <property type="molecule type" value="Genomic_DNA"/>
</dbReference>
<comment type="caution">
    <text evidence="2">The sequence shown here is derived from an EMBL/GenBank/DDBJ whole genome shotgun (WGS) entry which is preliminary data.</text>
</comment>
<organism evidence="2 3">
    <name type="scientific">Hypsizygus marmoreus</name>
    <name type="common">White beech mushroom</name>
    <name type="synonym">Agaricus marmoreus</name>
    <dbReference type="NCBI Taxonomy" id="39966"/>
    <lineage>
        <taxon>Eukaryota</taxon>
        <taxon>Fungi</taxon>
        <taxon>Dikarya</taxon>
        <taxon>Basidiomycota</taxon>
        <taxon>Agaricomycotina</taxon>
        <taxon>Agaricomycetes</taxon>
        <taxon>Agaricomycetidae</taxon>
        <taxon>Agaricales</taxon>
        <taxon>Tricholomatineae</taxon>
        <taxon>Lyophyllaceae</taxon>
        <taxon>Hypsizygus</taxon>
    </lineage>
</organism>
<keyword evidence="3" id="KW-1185">Reference proteome</keyword>
<dbReference type="GO" id="GO:0032259">
    <property type="term" value="P:methylation"/>
    <property type="evidence" value="ECO:0007669"/>
    <property type="project" value="InterPro"/>
</dbReference>
<evidence type="ECO:0000313" key="3">
    <source>
        <dbReference type="Proteomes" id="UP000076154"/>
    </source>
</evidence>
<dbReference type="InterPro" id="IPR002877">
    <property type="entry name" value="RNA_MeTrfase_FtsJ_dom"/>
</dbReference>
<proteinExistence type="predicted"/>
<gene>
    <name evidence="2" type="ORF">Hypma_013931</name>
</gene>
<protein>
    <recommendedName>
        <fullName evidence="1">Ribosomal RNA methyltransferase FtsJ domain-containing protein</fullName>
    </recommendedName>
</protein>
<dbReference type="SUPFAM" id="SSF53335">
    <property type="entry name" value="S-adenosyl-L-methionine-dependent methyltransferases"/>
    <property type="match status" value="1"/>
</dbReference>
<reference evidence="2" key="1">
    <citation type="submission" date="2018-04" db="EMBL/GenBank/DDBJ databases">
        <title>Whole genome sequencing of Hypsizygus marmoreus.</title>
        <authorList>
            <person name="Choi I.-G."/>
            <person name="Min B."/>
            <person name="Kim J.-G."/>
            <person name="Kim S."/>
            <person name="Oh Y.-L."/>
            <person name="Kong W.-S."/>
            <person name="Park H."/>
            <person name="Jeong J."/>
            <person name="Song E.-S."/>
        </authorList>
    </citation>
    <scope>NUCLEOTIDE SEQUENCE [LARGE SCALE GENOMIC DNA]</scope>
    <source>
        <strain evidence="2">51987-8</strain>
    </source>
</reference>
<feature type="domain" description="Ribosomal RNA methyltransferase FtsJ" evidence="1">
    <location>
        <begin position="59"/>
        <end position="249"/>
    </location>
</feature>
<name>A0A369KB02_HYPMA</name>
<dbReference type="InParanoid" id="A0A369KB02"/>
<dbReference type="AlphaFoldDB" id="A0A369KB02"/>
<evidence type="ECO:0000313" key="2">
    <source>
        <dbReference type="EMBL" id="RDB29835.1"/>
    </source>
</evidence>
<dbReference type="OrthoDB" id="417125at2759"/>